<dbReference type="GO" id="GO:0033214">
    <property type="term" value="P:siderophore-iron import into cell"/>
    <property type="evidence" value="ECO:0007669"/>
    <property type="project" value="TreeGrafter"/>
</dbReference>
<dbReference type="Gene3D" id="1.10.3470.10">
    <property type="entry name" value="ABC transporter involved in vitamin B12 uptake, BtuC"/>
    <property type="match status" value="1"/>
</dbReference>
<dbReference type="EMBL" id="JADMKS010000005">
    <property type="protein sequence ID" value="MBF6637552.1"/>
    <property type="molecule type" value="Genomic_DNA"/>
</dbReference>
<organism evidence="9 10">
    <name type="scientific">Rouxiella silvae</name>
    <dbReference type="NCBI Taxonomy" id="1646373"/>
    <lineage>
        <taxon>Bacteria</taxon>
        <taxon>Pseudomonadati</taxon>
        <taxon>Pseudomonadota</taxon>
        <taxon>Gammaproteobacteria</taxon>
        <taxon>Enterobacterales</taxon>
        <taxon>Yersiniaceae</taxon>
        <taxon>Rouxiella</taxon>
    </lineage>
</organism>
<feature type="transmembrane region" description="Helical" evidence="8">
    <location>
        <begin position="246"/>
        <end position="274"/>
    </location>
</feature>
<dbReference type="InterPro" id="IPR000522">
    <property type="entry name" value="ABC_transptr_permease_BtuC"/>
</dbReference>
<dbReference type="Proteomes" id="UP000705283">
    <property type="component" value="Unassembled WGS sequence"/>
</dbReference>
<dbReference type="PANTHER" id="PTHR30472">
    <property type="entry name" value="FERRIC ENTEROBACTIN TRANSPORT SYSTEM PERMEASE PROTEIN"/>
    <property type="match status" value="1"/>
</dbReference>
<protein>
    <submittedName>
        <fullName evidence="9">Iron ABC transporter permease</fullName>
    </submittedName>
</protein>
<comment type="caution">
    <text evidence="9">The sequence shown here is derived from an EMBL/GenBank/DDBJ whole genome shotgun (WGS) entry which is preliminary data.</text>
</comment>
<reference evidence="9" key="1">
    <citation type="submission" date="2020-11" db="EMBL/GenBank/DDBJ databases">
        <authorList>
            <person name="Lee S.D."/>
        </authorList>
    </citation>
    <scope>NUCLEOTIDE SEQUENCE</scope>
    <source>
        <strain evidence="9">SAP-2</strain>
    </source>
</reference>
<evidence type="ECO:0000256" key="4">
    <source>
        <dbReference type="ARBA" id="ARBA00022475"/>
    </source>
</evidence>
<keyword evidence="3" id="KW-0813">Transport</keyword>
<sequence length="342" mass="36296">MSSISTPLRQRVASQLWILLGLGLLLIILAVMAANSGALALSIPTLLHRPFDNELWQIWVTIRLPRVLLAMVVGCGLACSGSVMQGVFRNPLADPGLLGISSGAALFVALMIVFPLPLLPVMALYSQMLGAFCGSLVISFIVFMLSRMGQNGLSRLLLAGIAINAICGAAVGVLTYISNDSQLRQFSLWSMGTLGQAQWSTLTVATSVIIPASVATQFLARKLNLLQLGDEDAHYLGVNVRQTQRILLLLSALLVGACVSVCGIIGFIGLVIPHLLRMQVGADHRWLLPGSALGGACLLLLADTLARTIVAPAEMPVGLLTALLGGPYFLWLILRAGGQRRD</sequence>
<evidence type="ECO:0000313" key="10">
    <source>
        <dbReference type="Proteomes" id="UP000705283"/>
    </source>
</evidence>
<dbReference type="RefSeq" id="WP_194978164.1">
    <property type="nucleotide sequence ID" value="NZ_JADMKS010000005.1"/>
</dbReference>
<evidence type="ECO:0000256" key="8">
    <source>
        <dbReference type="SAM" id="Phobius"/>
    </source>
</evidence>
<proteinExistence type="inferred from homology"/>
<feature type="transmembrane region" description="Helical" evidence="8">
    <location>
        <begin position="197"/>
        <end position="220"/>
    </location>
</feature>
<reference evidence="9" key="2">
    <citation type="submission" date="2022-09" db="EMBL/GenBank/DDBJ databases">
        <title>Rouxiella aceris sp. nov., isolated from tree sap and emended description of the genus Rhouxiella.</title>
        <authorList>
            <person name="Kim I.S."/>
        </authorList>
    </citation>
    <scope>NUCLEOTIDE SEQUENCE</scope>
    <source>
        <strain evidence="9">SAP-2</strain>
    </source>
</reference>
<dbReference type="FunFam" id="1.10.3470.10:FF:000001">
    <property type="entry name" value="Vitamin B12 ABC transporter permease BtuC"/>
    <property type="match status" value="1"/>
</dbReference>
<evidence type="ECO:0000256" key="6">
    <source>
        <dbReference type="ARBA" id="ARBA00022989"/>
    </source>
</evidence>
<name>A0AA40X2M0_9GAMM</name>
<keyword evidence="5 8" id="KW-0812">Transmembrane</keyword>
<keyword evidence="6 8" id="KW-1133">Transmembrane helix</keyword>
<keyword evidence="7 8" id="KW-0472">Membrane</keyword>
<feature type="transmembrane region" description="Helical" evidence="8">
    <location>
        <begin position="96"/>
        <end position="118"/>
    </location>
</feature>
<keyword evidence="4" id="KW-1003">Cell membrane</keyword>
<dbReference type="CDD" id="cd06550">
    <property type="entry name" value="TM_ABC_iron-siderophores_like"/>
    <property type="match status" value="1"/>
</dbReference>
<feature type="transmembrane region" description="Helical" evidence="8">
    <location>
        <begin position="157"/>
        <end position="177"/>
    </location>
</feature>
<dbReference type="InterPro" id="IPR037294">
    <property type="entry name" value="ABC_BtuC-like"/>
</dbReference>
<comment type="similarity">
    <text evidence="2">Belongs to the binding-protein-dependent transport system permease family. FecCD subfamily.</text>
</comment>
<dbReference type="SUPFAM" id="SSF81345">
    <property type="entry name" value="ABC transporter involved in vitamin B12 uptake, BtuC"/>
    <property type="match status" value="1"/>
</dbReference>
<dbReference type="PANTHER" id="PTHR30472:SF25">
    <property type="entry name" value="ABC TRANSPORTER PERMEASE PROTEIN MJ0876-RELATED"/>
    <property type="match status" value="1"/>
</dbReference>
<dbReference type="GO" id="GO:0022857">
    <property type="term" value="F:transmembrane transporter activity"/>
    <property type="evidence" value="ECO:0007669"/>
    <property type="project" value="InterPro"/>
</dbReference>
<dbReference type="AlphaFoldDB" id="A0AA40X2M0"/>
<gene>
    <name evidence="9" type="ORF">ITX54_12865</name>
</gene>
<accession>A0AA40X2M0</accession>
<feature type="transmembrane region" description="Helical" evidence="8">
    <location>
        <begin position="317"/>
        <end position="334"/>
    </location>
</feature>
<feature type="transmembrane region" description="Helical" evidence="8">
    <location>
        <begin position="124"/>
        <end position="145"/>
    </location>
</feature>
<comment type="subcellular location">
    <subcellularLocation>
        <location evidence="1">Cell membrane</location>
        <topology evidence="1">Multi-pass membrane protein</topology>
    </subcellularLocation>
</comment>
<evidence type="ECO:0000256" key="2">
    <source>
        <dbReference type="ARBA" id="ARBA00007935"/>
    </source>
</evidence>
<evidence type="ECO:0000256" key="1">
    <source>
        <dbReference type="ARBA" id="ARBA00004651"/>
    </source>
</evidence>
<dbReference type="Pfam" id="PF01032">
    <property type="entry name" value="FecCD"/>
    <property type="match status" value="1"/>
</dbReference>
<evidence type="ECO:0000256" key="5">
    <source>
        <dbReference type="ARBA" id="ARBA00022692"/>
    </source>
</evidence>
<evidence type="ECO:0000256" key="3">
    <source>
        <dbReference type="ARBA" id="ARBA00022448"/>
    </source>
</evidence>
<evidence type="ECO:0000313" key="9">
    <source>
        <dbReference type="EMBL" id="MBF6637552.1"/>
    </source>
</evidence>
<evidence type="ECO:0000256" key="7">
    <source>
        <dbReference type="ARBA" id="ARBA00023136"/>
    </source>
</evidence>
<dbReference type="GO" id="GO:0005886">
    <property type="term" value="C:plasma membrane"/>
    <property type="evidence" value="ECO:0007669"/>
    <property type="project" value="UniProtKB-SubCell"/>
</dbReference>
<feature type="transmembrane region" description="Helical" evidence="8">
    <location>
        <begin position="64"/>
        <end position="84"/>
    </location>
</feature>